<dbReference type="PANTHER" id="PTHR10426:SF88">
    <property type="entry name" value="ADIPOCYTE PLASMA MEMBRANE-ASSOCIATED PROTEIN HEMOMUCIN-RELATED"/>
    <property type="match status" value="1"/>
</dbReference>
<evidence type="ECO:0000256" key="1">
    <source>
        <dbReference type="ARBA" id="ARBA00009191"/>
    </source>
</evidence>
<keyword evidence="3" id="KW-0325">Glycoprotein</keyword>
<dbReference type="SUPFAM" id="SSF63829">
    <property type="entry name" value="Calcium-dependent phosphotriesterase"/>
    <property type="match status" value="1"/>
</dbReference>
<name>A0A2P6TY25_CHLSO</name>
<accession>A0A2P6TY25</accession>
<dbReference type="Proteomes" id="UP000239899">
    <property type="component" value="Unassembled WGS sequence"/>
</dbReference>
<feature type="domain" description="Strictosidine synthase conserved region" evidence="5">
    <location>
        <begin position="152"/>
        <end position="252"/>
    </location>
</feature>
<dbReference type="EMBL" id="LHPG02000004">
    <property type="protein sequence ID" value="PRW58948.1"/>
    <property type="molecule type" value="Genomic_DNA"/>
</dbReference>
<evidence type="ECO:0000256" key="2">
    <source>
        <dbReference type="ARBA" id="ARBA00022553"/>
    </source>
</evidence>
<dbReference type="Pfam" id="PF20067">
    <property type="entry name" value="SSL_N"/>
    <property type="match status" value="1"/>
</dbReference>
<protein>
    <submittedName>
        <fullName evidence="6">Strictosidine synthase</fullName>
    </submittedName>
</protein>
<keyword evidence="2" id="KW-0597">Phosphoprotein</keyword>
<dbReference type="PANTHER" id="PTHR10426">
    <property type="entry name" value="STRICTOSIDINE SYNTHASE-RELATED"/>
    <property type="match status" value="1"/>
</dbReference>
<keyword evidence="7" id="KW-1185">Reference proteome</keyword>
<evidence type="ECO:0000259" key="5">
    <source>
        <dbReference type="Pfam" id="PF03088"/>
    </source>
</evidence>
<dbReference type="GO" id="GO:0012505">
    <property type="term" value="C:endomembrane system"/>
    <property type="evidence" value="ECO:0007669"/>
    <property type="project" value="TreeGrafter"/>
</dbReference>
<evidence type="ECO:0000256" key="4">
    <source>
        <dbReference type="SAM" id="MobiDB-lite"/>
    </source>
</evidence>
<dbReference type="GO" id="GO:0016787">
    <property type="term" value="F:hydrolase activity"/>
    <property type="evidence" value="ECO:0007669"/>
    <property type="project" value="TreeGrafter"/>
</dbReference>
<evidence type="ECO:0000313" key="7">
    <source>
        <dbReference type="Proteomes" id="UP000239899"/>
    </source>
</evidence>
<gene>
    <name evidence="6" type="ORF">C2E21_2103</name>
</gene>
<reference evidence="6 7" key="1">
    <citation type="journal article" date="2018" name="Plant J.">
        <title>Genome sequences of Chlorella sorokiniana UTEX 1602 and Micractinium conductrix SAG 241.80: implications to maltose excretion by a green alga.</title>
        <authorList>
            <person name="Arriola M.B."/>
            <person name="Velmurugan N."/>
            <person name="Zhang Y."/>
            <person name="Plunkett M.H."/>
            <person name="Hondzo H."/>
            <person name="Barney B.M."/>
        </authorList>
    </citation>
    <scope>NUCLEOTIDE SEQUENCE [LARGE SCALE GENOMIC DNA]</scope>
    <source>
        <strain evidence="7">UTEX 1602</strain>
    </source>
</reference>
<dbReference type="InterPro" id="IPR011042">
    <property type="entry name" value="6-blade_b-propeller_TolB-like"/>
</dbReference>
<dbReference type="AlphaFoldDB" id="A0A2P6TY25"/>
<evidence type="ECO:0000313" key="6">
    <source>
        <dbReference type="EMBL" id="PRW58948.1"/>
    </source>
</evidence>
<dbReference type="STRING" id="3076.A0A2P6TY25"/>
<dbReference type="Pfam" id="PF03088">
    <property type="entry name" value="Str_synth"/>
    <property type="match status" value="1"/>
</dbReference>
<dbReference type="InterPro" id="IPR018119">
    <property type="entry name" value="Strictosidine_synth_cons-reg"/>
</dbReference>
<organism evidence="6 7">
    <name type="scientific">Chlorella sorokiniana</name>
    <name type="common">Freshwater green alga</name>
    <dbReference type="NCBI Taxonomy" id="3076"/>
    <lineage>
        <taxon>Eukaryota</taxon>
        <taxon>Viridiplantae</taxon>
        <taxon>Chlorophyta</taxon>
        <taxon>core chlorophytes</taxon>
        <taxon>Trebouxiophyceae</taxon>
        <taxon>Chlorellales</taxon>
        <taxon>Chlorellaceae</taxon>
        <taxon>Chlorella clade</taxon>
        <taxon>Chlorella</taxon>
    </lineage>
</organism>
<feature type="region of interest" description="Disordered" evidence="4">
    <location>
        <begin position="1"/>
        <end position="32"/>
    </location>
</feature>
<dbReference type="Gene3D" id="2.120.10.30">
    <property type="entry name" value="TolB, C-terminal domain"/>
    <property type="match status" value="1"/>
</dbReference>
<comment type="caution">
    <text evidence="6">The sequence shown here is derived from an EMBL/GenBank/DDBJ whole genome shotgun (WGS) entry which is preliminary data.</text>
</comment>
<evidence type="ECO:0000256" key="3">
    <source>
        <dbReference type="ARBA" id="ARBA00023180"/>
    </source>
</evidence>
<feature type="compositionally biased region" description="Basic and acidic residues" evidence="4">
    <location>
        <begin position="16"/>
        <end position="28"/>
    </location>
</feature>
<comment type="similarity">
    <text evidence="1">Belongs to the strictosidine synthase family.</text>
</comment>
<sequence length="399" mass="42646">MKLPFPAHNLSPEPIDPERLPRPSRREGPFAPNEALRSARRLFEGRVIGSESVAVAPDGTLWMLDKWGHAWIATASPTAEGGYQLSPEPVAYIGPVRPLGFHHDAAGNLVVCDTKGLLRLEKTGSSSGGGSSSWQLRCLANSAGGRPISYANDLDISPTTGKIYFTDSTCIPPALNSAQPRPWYDTMRSYMLTMYHGAPTGRLLVHDPATGTTEVLQEGLWFANGVALAPDESYVAVVETPSMRVRRRWLTGPKAGTLDTLIDGLPGFPDNINRGSDGSFWLAIVIPDVPLAHRILPSPFLRGLMARLPDWLIPKKQWGCVVKVSPEGEVLQVLMDPDGSRVSSVACAAEHDGKLWMGNLAGNYVSVLDLAQVAQSQAAAGAVRAERSSGGAGKAGVAS</sequence>
<proteinExistence type="inferred from homology"/>
<dbReference type="OrthoDB" id="5307922at2759"/>